<dbReference type="Proteomes" id="UP001148312">
    <property type="component" value="Unassembled WGS sequence"/>
</dbReference>
<proteinExistence type="predicted"/>
<evidence type="ECO:0000313" key="2">
    <source>
        <dbReference type="Proteomes" id="UP001148312"/>
    </source>
</evidence>
<name>A0A9W9XGL7_9EURO</name>
<dbReference type="AlphaFoldDB" id="A0A9W9XGL7"/>
<dbReference type="EMBL" id="JAPWDQ010000002">
    <property type="protein sequence ID" value="KAJ5492632.1"/>
    <property type="molecule type" value="Genomic_DNA"/>
</dbReference>
<sequence>MQLNLTETISKSKCSRLISMTHSSKERIENSDTAMSQPRNGVARSNDVGIKLFSSALVVVSQPPLSLFLCISFASHVENVADIDPAETLTAQTVQAIQDSELGPGVIATCVTQSRIILHYIPEHPGAPEKGPMPHVTVYLIAMLRPSEKTTANALSGLALGQVLFHERQSVQQLTVLQGTHEIKLAVIPEAQSAIGYIPRLSRDTEA</sequence>
<dbReference type="GeneID" id="81621230"/>
<keyword evidence="2" id="KW-1185">Reference proteome</keyword>
<accession>A0A9W9XGL7</accession>
<dbReference type="RefSeq" id="XP_056793012.1">
    <property type="nucleotide sequence ID" value="XM_056930981.1"/>
</dbReference>
<reference evidence="1" key="1">
    <citation type="submission" date="2022-12" db="EMBL/GenBank/DDBJ databases">
        <authorList>
            <person name="Petersen C."/>
        </authorList>
    </citation>
    <scope>NUCLEOTIDE SEQUENCE</scope>
    <source>
        <strain evidence="1">IBT 30728</strain>
    </source>
</reference>
<protein>
    <submittedName>
        <fullName evidence="1">Uncharacterized protein</fullName>
    </submittedName>
</protein>
<organism evidence="1 2">
    <name type="scientific">Penicillium diatomitis</name>
    <dbReference type="NCBI Taxonomy" id="2819901"/>
    <lineage>
        <taxon>Eukaryota</taxon>
        <taxon>Fungi</taxon>
        <taxon>Dikarya</taxon>
        <taxon>Ascomycota</taxon>
        <taxon>Pezizomycotina</taxon>
        <taxon>Eurotiomycetes</taxon>
        <taxon>Eurotiomycetidae</taxon>
        <taxon>Eurotiales</taxon>
        <taxon>Aspergillaceae</taxon>
        <taxon>Penicillium</taxon>
    </lineage>
</organism>
<evidence type="ECO:0000313" key="1">
    <source>
        <dbReference type="EMBL" id="KAJ5492632.1"/>
    </source>
</evidence>
<comment type="caution">
    <text evidence="1">The sequence shown here is derived from an EMBL/GenBank/DDBJ whole genome shotgun (WGS) entry which is preliminary data.</text>
</comment>
<gene>
    <name evidence="1" type="ORF">N7539_001378</name>
</gene>
<reference evidence="1" key="2">
    <citation type="journal article" date="2023" name="IMA Fungus">
        <title>Comparative genomic study of the Penicillium genus elucidates a diverse pangenome and 15 lateral gene transfer events.</title>
        <authorList>
            <person name="Petersen C."/>
            <person name="Sorensen T."/>
            <person name="Nielsen M.R."/>
            <person name="Sondergaard T.E."/>
            <person name="Sorensen J.L."/>
            <person name="Fitzpatrick D.A."/>
            <person name="Frisvad J.C."/>
            <person name="Nielsen K.L."/>
        </authorList>
    </citation>
    <scope>NUCLEOTIDE SEQUENCE</scope>
    <source>
        <strain evidence="1">IBT 30728</strain>
    </source>
</reference>